<dbReference type="Proteomes" id="UP000018888">
    <property type="component" value="Unassembled WGS sequence"/>
</dbReference>
<dbReference type="SUPFAM" id="SSF48403">
    <property type="entry name" value="Ankyrin repeat"/>
    <property type="match status" value="1"/>
</dbReference>
<dbReference type="AlphaFoldDB" id="A0A2P4PAL3"/>
<dbReference type="InterPro" id="IPR036770">
    <property type="entry name" value="Ankyrin_rpt-contain_sf"/>
</dbReference>
<reference evidence="1 2" key="2">
    <citation type="journal article" date="2018" name="New Phytol.">
        <title>High intraspecific genome diversity in the model arbuscular mycorrhizal symbiont Rhizophagus irregularis.</title>
        <authorList>
            <person name="Chen E.C.H."/>
            <person name="Morin E."/>
            <person name="Beaudet D."/>
            <person name="Noel J."/>
            <person name="Yildirir G."/>
            <person name="Ndikumana S."/>
            <person name="Charron P."/>
            <person name="St-Onge C."/>
            <person name="Giorgi J."/>
            <person name="Kruger M."/>
            <person name="Marton T."/>
            <person name="Ropars J."/>
            <person name="Grigoriev I.V."/>
            <person name="Hainaut M."/>
            <person name="Henrissat B."/>
            <person name="Roux C."/>
            <person name="Martin F."/>
            <person name="Corradi N."/>
        </authorList>
    </citation>
    <scope>NUCLEOTIDE SEQUENCE [LARGE SCALE GENOMIC DNA]</scope>
    <source>
        <strain evidence="1 2">DAOM 197198</strain>
    </source>
</reference>
<dbReference type="VEuPathDB" id="FungiDB:RhiirFUN_025390"/>
<protein>
    <submittedName>
        <fullName evidence="1">Uncharacterized protein</fullName>
    </submittedName>
</protein>
<sequence>METQKAPYIRYKEYLQCCNEAERSILTYNHQQLYRMVQPLSLLSSENSALHVAFSKLRMSRRFLQFLFDIGYGLSSVDIYDNSLLHLATKGEQNRKVLSFLLDAGICVNSVNMWGNNALVTLSLQKSPLPRLKLLVEHGGVLQSNLIYYRAAYSGRIDHIIRWLAYKGVNINYRDPFAQQTALHARMKSPTATVSEIIMMVSLGANLAIKDSTGKTPLDILRSRGLWPCRFECTRIKYNDDDCPVSKGLPHESTKVEKLLARVSYNWYCHTREILLTFLRAATKTTLCQRNSIADALLETKWLDSSAFHILKSVCLLGTHNYTSQVINRFPASGIKSKSQIVLILKTGITPERVNNNNEHPKTIAWLSGKTVR</sequence>
<accession>A0A2P4PAL3</accession>
<proteinExistence type="predicted"/>
<reference evidence="1 2" key="1">
    <citation type="journal article" date="2013" name="Proc. Natl. Acad. Sci. U.S.A.">
        <title>Genome of an arbuscular mycorrhizal fungus provides insight into the oldest plant symbiosis.</title>
        <authorList>
            <person name="Tisserant E."/>
            <person name="Malbreil M."/>
            <person name="Kuo A."/>
            <person name="Kohler A."/>
            <person name="Symeonidi A."/>
            <person name="Balestrini R."/>
            <person name="Charron P."/>
            <person name="Duensing N."/>
            <person name="Frei Dit Frey N."/>
            <person name="Gianinazzi-Pearson V."/>
            <person name="Gilbert L.B."/>
            <person name="Handa Y."/>
            <person name="Herr J.R."/>
            <person name="Hijri M."/>
            <person name="Koul R."/>
            <person name="Kawaguchi M."/>
            <person name="Krajinski F."/>
            <person name="Lammers P.J."/>
            <person name="Masclaux F.G."/>
            <person name="Murat C."/>
            <person name="Morin E."/>
            <person name="Ndikumana S."/>
            <person name="Pagni M."/>
            <person name="Petitpierre D."/>
            <person name="Requena N."/>
            <person name="Rosikiewicz P."/>
            <person name="Riley R."/>
            <person name="Saito K."/>
            <person name="San Clemente H."/>
            <person name="Shapiro H."/>
            <person name="van Tuinen D."/>
            <person name="Becard G."/>
            <person name="Bonfante P."/>
            <person name="Paszkowski U."/>
            <person name="Shachar-Hill Y.Y."/>
            <person name="Tuskan G.A."/>
            <person name="Young P.W."/>
            <person name="Sanders I.R."/>
            <person name="Henrissat B."/>
            <person name="Rensing S.A."/>
            <person name="Grigoriev I.V."/>
            <person name="Corradi N."/>
            <person name="Roux C."/>
            <person name="Martin F."/>
        </authorList>
    </citation>
    <scope>NUCLEOTIDE SEQUENCE [LARGE SCALE GENOMIC DNA]</scope>
    <source>
        <strain evidence="1 2">DAOM 197198</strain>
    </source>
</reference>
<organism evidence="1 2">
    <name type="scientific">Rhizophagus irregularis (strain DAOM 181602 / DAOM 197198 / MUCL 43194)</name>
    <name type="common">Arbuscular mycorrhizal fungus</name>
    <name type="synonym">Glomus intraradices</name>
    <dbReference type="NCBI Taxonomy" id="747089"/>
    <lineage>
        <taxon>Eukaryota</taxon>
        <taxon>Fungi</taxon>
        <taxon>Fungi incertae sedis</taxon>
        <taxon>Mucoromycota</taxon>
        <taxon>Glomeromycotina</taxon>
        <taxon>Glomeromycetes</taxon>
        <taxon>Glomerales</taxon>
        <taxon>Glomeraceae</taxon>
        <taxon>Rhizophagus</taxon>
    </lineage>
</organism>
<evidence type="ECO:0000313" key="1">
    <source>
        <dbReference type="EMBL" id="POG62446.1"/>
    </source>
</evidence>
<dbReference type="Gene3D" id="1.25.40.20">
    <property type="entry name" value="Ankyrin repeat-containing domain"/>
    <property type="match status" value="2"/>
</dbReference>
<name>A0A2P4PAL3_RHIID</name>
<keyword evidence="2" id="KW-1185">Reference proteome</keyword>
<gene>
    <name evidence="1" type="ORF">GLOIN_2v1485424</name>
</gene>
<evidence type="ECO:0000313" key="2">
    <source>
        <dbReference type="Proteomes" id="UP000018888"/>
    </source>
</evidence>
<dbReference type="EMBL" id="AUPC02000300">
    <property type="protein sequence ID" value="POG62446.1"/>
    <property type="molecule type" value="Genomic_DNA"/>
</dbReference>
<comment type="caution">
    <text evidence="1">The sequence shown here is derived from an EMBL/GenBank/DDBJ whole genome shotgun (WGS) entry which is preliminary data.</text>
</comment>